<sequence length="82" mass="9739">MPLFQIPEPCEYLFHIWKIFSAQNLKNQGFTYLLCPSELGLLDLHVTEIICTEKNQDFFHRTPLRCRLNFILFVIGDNFEDC</sequence>
<dbReference type="Proteomes" id="UP000217790">
    <property type="component" value="Unassembled WGS sequence"/>
</dbReference>
<proteinExistence type="predicted"/>
<name>A0A2H3D9Z6_ARMGA</name>
<accession>A0A2H3D9Z6</accession>
<dbReference type="InParanoid" id="A0A2H3D9Z6"/>
<evidence type="ECO:0000313" key="2">
    <source>
        <dbReference type="Proteomes" id="UP000217790"/>
    </source>
</evidence>
<protein>
    <submittedName>
        <fullName evidence="1">Uncharacterized protein</fullName>
    </submittedName>
</protein>
<dbReference type="EMBL" id="KZ293699">
    <property type="protein sequence ID" value="PBK84306.1"/>
    <property type="molecule type" value="Genomic_DNA"/>
</dbReference>
<feature type="non-terminal residue" evidence="1">
    <location>
        <position position="82"/>
    </location>
</feature>
<keyword evidence="2" id="KW-1185">Reference proteome</keyword>
<reference evidence="2" key="1">
    <citation type="journal article" date="2017" name="Nat. Ecol. Evol.">
        <title>Genome expansion and lineage-specific genetic innovations in the forest pathogenic fungi Armillaria.</title>
        <authorList>
            <person name="Sipos G."/>
            <person name="Prasanna A.N."/>
            <person name="Walter M.C."/>
            <person name="O'Connor E."/>
            <person name="Balint B."/>
            <person name="Krizsan K."/>
            <person name="Kiss B."/>
            <person name="Hess J."/>
            <person name="Varga T."/>
            <person name="Slot J."/>
            <person name="Riley R."/>
            <person name="Boka B."/>
            <person name="Rigling D."/>
            <person name="Barry K."/>
            <person name="Lee J."/>
            <person name="Mihaltcheva S."/>
            <person name="LaButti K."/>
            <person name="Lipzen A."/>
            <person name="Waldron R."/>
            <person name="Moloney N.M."/>
            <person name="Sperisen C."/>
            <person name="Kredics L."/>
            <person name="Vagvoelgyi C."/>
            <person name="Patrignani A."/>
            <person name="Fitzpatrick D."/>
            <person name="Nagy I."/>
            <person name="Doyle S."/>
            <person name="Anderson J.B."/>
            <person name="Grigoriev I.V."/>
            <person name="Gueldener U."/>
            <person name="Muensterkoetter M."/>
            <person name="Nagy L.G."/>
        </authorList>
    </citation>
    <scope>NUCLEOTIDE SEQUENCE [LARGE SCALE GENOMIC DNA]</scope>
    <source>
        <strain evidence="2">Ar21-2</strain>
    </source>
</reference>
<evidence type="ECO:0000313" key="1">
    <source>
        <dbReference type="EMBL" id="PBK84306.1"/>
    </source>
</evidence>
<dbReference type="AlphaFoldDB" id="A0A2H3D9Z6"/>
<gene>
    <name evidence="1" type="ORF">ARMGADRAFT_1018602</name>
</gene>
<organism evidence="1 2">
    <name type="scientific">Armillaria gallica</name>
    <name type="common">Bulbous honey fungus</name>
    <name type="synonym">Armillaria bulbosa</name>
    <dbReference type="NCBI Taxonomy" id="47427"/>
    <lineage>
        <taxon>Eukaryota</taxon>
        <taxon>Fungi</taxon>
        <taxon>Dikarya</taxon>
        <taxon>Basidiomycota</taxon>
        <taxon>Agaricomycotina</taxon>
        <taxon>Agaricomycetes</taxon>
        <taxon>Agaricomycetidae</taxon>
        <taxon>Agaricales</taxon>
        <taxon>Marasmiineae</taxon>
        <taxon>Physalacriaceae</taxon>
        <taxon>Armillaria</taxon>
    </lineage>
</organism>